<reference evidence="6 7" key="1">
    <citation type="submission" date="2014-04" db="EMBL/GenBank/DDBJ databases">
        <authorList>
            <consortium name="DOE Joint Genome Institute"/>
            <person name="Kuo A."/>
            <person name="Martino E."/>
            <person name="Perotto S."/>
            <person name="Kohler A."/>
            <person name="Nagy L.G."/>
            <person name="Floudas D."/>
            <person name="Copeland A."/>
            <person name="Barry K.W."/>
            <person name="Cichocki N."/>
            <person name="Veneault-Fourrey C."/>
            <person name="LaButti K."/>
            <person name="Lindquist E.A."/>
            <person name="Lipzen A."/>
            <person name="Lundell T."/>
            <person name="Morin E."/>
            <person name="Murat C."/>
            <person name="Sun H."/>
            <person name="Tunlid A."/>
            <person name="Henrissat B."/>
            <person name="Grigoriev I.V."/>
            <person name="Hibbett D.S."/>
            <person name="Martin F."/>
            <person name="Nordberg H.P."/>
            <person name="Cantor M.N."/>
            <person name="Hua S.X."/>
        </authorList>
    </citation>
    <scope>NUCLEOTIDE SEQUENCE [LARGE SCALE GENOMIC DNA]</scope>
    <source>
        <strain evidence="6 7">Zn</strain>
    </source>
</reference>
<dbReference type="GO" id="GO:0005739">
    <property type="term" value="C:mitochondrion"/>
    <property type="evidence" value="ECO:0007669"/>
    <property type="project" value="TreeGrafter"/>
</dbReference>
<dbReference type="GO" id="GO:0047617">
    <property type="term" value="F:fatty acyl-CoA hydrolase activity"/>
    <property type="evidence" value="ECO:0007669"/>
    <property type="project" value="TreeGrafter"/>
</dbReference>
<dbReference type="InterPro" id="IPR029069">
    <property type="entry name" value="HotDog_dom_sf"/>
</dbReference>
<keyword evidence="3" id="KW-0378">Hydrolase</keyword>
<dbReference type="Gene3D" id="3.10.129.10">
    <property type="entry name" value="Hotdog Thioesterase"/>
    <property type="match status" value="2"/>
</dbReference>
<evidence type="ECO:0000256" key="1">
    <source>
        <dbReference type="ARBA" id="ARBA00010458"/>
    </source>
</evidence>
<dbReference type="FunFam" id="3.10.129.10:FF:000032">
    <property type="entry name" value="Acyl-CoA thioester hydrolase"/>
    <property type="match status" value="1"/>
</dbReference>
<dbReference type="SUPFAM" id="SSF54637">
    <property type="entry name" value="Thioesterase/thiol ester dehydrase-isomerase"/>
    <property type="match status" value="2"/>
</dbReference>
<dbReference type="FunFam" id="3.10.129.10:FF:000038">
    <property type="entry name" value="Acyl-CoA thioester hydrolase"/>
    <property type="match status" value="1"/>
</dbReference>
<dbReference type="CDD" id="cd03442">
    <property type="entry name" value="BFIT_BACH"/>
    <property type="match status" value="2"/>
</dbReference>
<name>A0A0C3DU97_OIDMZ</name>
<evidence type="ECO:0000313" key="6">
    <source>
        <dbReference type="EMBL" id="KIN05633.1"/>
    </source>
</evidence>
<comment type="similarity">
    <text evidence="1">Belongs to the acyl coenzyme A hydrolase family.</text>
</comment>
<feature type="domain" description="HotDog ACOT-type" evidence="5">
    <location>
        <begin position="242"/>
        <end position="371"/>
    </location>
</feature>
<dbReference type="PROSITE" id="PS51770">
    <property type="entry name" value="HOTDOG_ACOT"/>
    <property type="match status" value="2"/>
</dbReference>
<dbReference type="GO" id="GO:0006637">
    <property type="term" value="P:acyl-CoA metabolic process"/>
    <property type="evidence" value="ECO:0007669"/>
    <property type="project" value="TreeGrafter"/>
</dbReference>
<organism evidence="6 7">
    <name type="scientific">Oidiodendron maius (strain Zn)</name>
    <dbReference type="NCBI Taxonomy" id="913774"/>
    <lineage>
        <taxon>Eukaryota</taxon>
        <taxon>Fungi</taxon>
        <taxon>Dikarya</taxon>
        <taxon>Ascomycota</taxon>
        <taxon>Pezizomycotina</taxon>
        <taxon>Leotiomycetes</taxon>
        <taxon>Leotiomycetes incertae sedis</taxon>
        <taxon>Myxotrichaceae</taxon>
        <taxon>Oidiodendron</taxon>
    </lineage>
</organism>
<dbReference type="PANTHER" id="PTHR12655:SF0">
    <property type="entry name" value="ACYL-COENZYME A THIOESTERASE 9, MITOCHONDRIAL"/>
    <property type="match status" value="1"/>
</dbReference>
<sequence>MRTRIPFIEAFRKQQEDSGSLRPESMDKIQRDLSPKSMAESHHRVILPLARDPWLLDSYITSSGHIRLGTIFMDLDALAGVVAYKHTGPDVMTVTAAVDRITLKHPLSAICDLELSGQVTFATGRSSMEVSLQVARVPEAGQMPKESDILMTCAFTMVSLDPVTKRPVPVNPLVTETSQEKLLFQQGEANYNLKKVESKMALKKQTPNDEESDLIHALWLRQLDYHDPNTPARKPDNAIWMASTEIQSVAIMQPQYRNRHNFMIFGGFLLKSTFELAFTCASAFSHTRPTFIALDPSTFENPVPVGSVLYLTATVAYTDSPIVAGVDEVKASPEGSTRIQVRVDSKIRNVEHGETKPTGQFNYTFEVPNDVKIVPQTYSQFMMYLDARRRSRRATGCMKGDESNKENVME</sequence>
<dbReference type="Proteomes" id="UP000054321">
    <property type="component" value="Unassembled WGS sequence"/>
</dbReference>
<dbReference type="PANTHER" id="PTHR12655">
    <property type="entry name" value="ACYL-COA THIOESTERASE"/>
    <property type="match status" value="1"/>
</dbReference>
<feature type="domain" description="HotDog ACOT-type" evidence="5">
    <location>
        <begin position="45"/>
        <end position="163"/>
    </location>
</feature>
<dbReference type="AlphaFoldDB" id="A0A0C3DU97"/>
<evidence type="ECO:0000256" key="3">
    <source>
        <dbReference type="ARBA" id="ARBA00022801"/>
    </source>
</evidence>
<dbReference type="InterPro" id="IPR033120">
    <property type="entry name" value="HOTDOG_ACOT"/>
</dbReference>
<reference evidence="7" key="2">
    <citation type="submission" date="2015-01" db="EMBL/GenBank/DDBJ databases">
        <title>Evolutionary Origins and Diversification of the Mycorrhizal Mutualists.</title>
        <authorList>
            <consortium name="DOE Joint Genome Institute"/>
            <consortium name="Mycorrhizal Genomics Consortium"/>
            <person name="Kohler A."/>
            <person name="Kuo A."/>
            <person name="Nagy L.G."/>
            <person name="Floudas D."/>
            <person name="Copeland A."/>
            <person name="Barry K.W."/>
            <person name="Cichocki N."/>
            <person name="Veneault-Fourrey C."/>
            <person name="LaButti K."/>
            <person name="Lindquist E.A."/>
            <person name="Lipzen A."/>
            <person name="Lundell T."/>
            <person name="Morin E."/>
            <person name="Murat C."/>
            <person name="Riley R."/>
            <person name="Ohm R."/>
            <person name="Sun H."/>
            <person name="Tunlid A."/>
            <person name="Henrissat B."/>
            <person name="Grigoriev I.V."/>
            <person name="Hibbett D.S."/>
            <person name="Martin F."/>
        </authorList>
    </citation>
    <scope>NUCLEOTIDE SEQUENCE [LARGE SCALE GENOMIC DNA]</scope>
    <source>
        <strain evidence="7">Zn</strain>
    </source>
</reference>
<gene>
    <name evidence="6" type="ORF">OIDMADRAFT_100602</name>
</gene>
<keyword evidence="7" id="KW-1185">Reference proteome</keyword>
<evidence type="ECO:0000256" key="2">
    <source>
        <dbReference type="ARBA" id="ARBA00022737"/>
    </source>
</evidence>
<protein>
    <recommendedName>
        <fullName evidence="5">HotDog ACOT-type domain-containing protein</fullName>
    </recommendedName>
</protein>
<evidence type="ECO:0000259" key="5">
    <source>
        <dbReference type="PROSITE" id="PS51770"/>
    </source>
</evidence>
<evidence type="ECO:0000256" key="4">
    <source>
        <dbReference type="ARBA" id="ARBA00022946"/>
    </source>
</evidence>
<evidence type="ECO:0000313" key="7">
    <source>
        <dbReference type="Proteomes" id="UP000054321"/>
    </source>
</evidence>
<dbReference type="HOGENOM" id="CLU_032862_1_0_1"/>
<keyword evidence="4" id="KW-0809">Transit peptide</keyword>
<dbReference type="STRING" id="913774.A0A0C3DU97"/>
<dbReference type="OrthoDB" id="331699at2759"/>
<proteinExistence type="inferred from homology"/>
<dbReference type="EMBL" id="KN832871">
    <property type="protein sequence ID" value="KIN05633.1"/>
    <property type="molecule type" value="Genomic_DNA"/>
</dbReference>
<dbReference type="InParanoid" id="A0A0C3DU97"/>
<keyword evidence="2" id="KW-0677">Repeat</keyword>
<accession>A0A0C3DU97</accession>